<dbReference type="EMBL" id="HACA01000988">
    <property type="protein sequence ID" value="CDW18349.1"/>
    <property type="molecule type" value="Transcribed_RNA"/>
</dbReference>
<sequence length="44" mass="5115">HFRLLAKYHSEAVTNWDNEFLVKACTKFKTRLKDVVKAEGGSFE</sequence>
<accession>A0A0K2SX97</accession>
<protein>
    <submittedName>
        <fullName evidence="1">Uncharacterized protein</fullName>
    </submittedName>
</protein>
<reference evidence="1" key="1">
    <citation type="submission" date="2014-05" db="EMBL/GenBank/DDBJ databases">
        <authorList>
            <person name="Chronopoulou M."/>
        </authorList>
    </citation>
    <scope>NUCLEOTIDE SEQUENCE</scope>
    <source>
        <tissue evidence="1">Whole organism</tissue>
    </source>
</reference>
<evidence type="ECO:0000313" key="1">
    <source>
        <dbReference type="EMBL" id="CDW18349.1"/>
    </source>
</evidence>
<organism evidence="1">
    <name type="scientific">Lepeophtheirus salmonis</name>
    <name type="common">Salmon louse</name>
    <name type="synonym">Caligus salmonis</name>
    <dbReference type="NCBI Taxonomy" id="72036"/>
    <lineage>
        <taxon>Eukaryota</taxon>
        <taxon>Metazoa</taxon>
        <taxon>Ecdysozoa</taxon>
        <taxon>Arthropoda</taxon>
        <taxon>Crustacea</taxon>
        <taxon>Multicrustacea</taxon>
        <taxon>Hexanauplia</taxon>
        <taxon>Copepoda</taxon>
        <taxon>Siphonostomatoida</taxon>
        <taxon>Caligidae</taxon>
        <taxon>Lepeophtheirus</taxon>
    </lineage>
</organism>
<dbReference type="AlphaFoldDB" id="A0A0K2SX97"/>
<feature type="non-terminal residue" evidence="1">
    <location>
        <position position="1"/>
    </location>
</feature>
<name>A0A0K2SX97_LEPSM</name>
<proteinExistence type="predicted"/>